<feature type="transmembrane region" description="Helical" evidence="1">
    <location>
        <begin position="7"/>
        <end position="27"/>
    </location>
</feature>
<dbReference type="Pfam" id="PF04240">
    <property type="entry name" value="Caroten_synth"/>
    <property type="match status" value="1"/>
</dbReference>
<accession>A0A8J8FHS8</accession>
<feature type="transmembrane region" description="Helical" evidence="1">
    <location>
        <begin position="141"/>
        <end position="161"/>
    </location>
</feature>
<dbReference type="AlphaFoldDB" id="A0A8J8FHS8"/>
<evidence type="ECO:0000313" key="3">
    <source>
        <dbReference type="Proteomes" id="UP000598971"/>
    </source>
</evidence>
<dbReference type="PANTHER" id="PTHR39419">
    <property type="entry name" value="SLL0814 PROTEIN"/>
    <property type="match status" value="1"/>
</dbReference>
<dbReference type="PANTHER" id="PTHR39419:SF1">
    <property type="entry name" value="SLL0814 PROTEIN"/>
    <property type="match status" value="1"/>
</dbReference>
<organism evidence="2 3">
    <name type="scientific">Limnovirga soli</name>
    <dbReference type="NCBI Taxonomy" id="2656915"/>
    <lineage>
        <taxon>Bacteria</taxon>
        <taxon>Pseudomonadati</taxon>
        <taxon>Bacteroidota</taxon>
        <taxon>Chitinophagia</taxon>
        <taxon>Chitinophagales</taxon>
        <taxon>Chitinophagaceae</taxon>
        <taxon>Limnovirga</taxon>
    </lineage>
</organism>
<feature type="transmembrane region" description="Helical" evidence="1">
    <location>
        <begin position="210"/>
        <end position="227"/>
    </location>
</feature>
<evidence type="ECO:0000313" key="2">
    <source>
        <dbReference type="EMBL" id="NNV56857.1"/>
    </source>
</evidence>
<sequence>MTENQKLYIAVFIALLFHISGAIGILCTPYRDWFIQNTSLNLLLMAVLVLFTQPIRNKAFFVFAATCFITGMVAEAIGVNTGWLFGNYVYGAVMGFQIAGVPLLIGLYWFITVFGAATTIRKLNHWAYTKMTGDTPPSARVMVFAYVADAALLTTFFDWVMEPVATELGFWKWLPDGNIPFYNYACWFIISALLVLLFNKLCFKQDNQFAVHLFIIQLLFFLVLQSFL</sequence>
<keyword evidence="1" id="KW-0472">Membrane</keyword>
<feature type="transmembrane region" description="Helical" evidence="1">
    <location>
        <begin position="181"/>
        <end position="198"/>
    </location>
</feature>
<gene>
    <name evidence="2" type="ORF">GD597_15395</name>
</gene>
<feature type="transmembrane region" description="Helical" evidence="1">
    <location>
        <begin position="33"/>
        <end position="52"/>
    </location>
</feature>
<dbReference type="InterPro" id="IPR007354">
    <property type="entry name" value="CruF-like"/>
</dbReference>
<keyword evidence="3" id="KW-1185">Reference proteome</keyword>
<name>A0A8J8FHS8_9BACT</name>
<keyword evidence="1" id="KW-1133">Transmembrane helix</keyword>
<dbReference type="EMBL" id="WHPF01000011">
    <property type="protein sequence ID" value="NNV56857.1"/>
    <property type="molecule type" value="Genomic_DNA"/>
</dbReference>
<keyword evidence="1" id="KW-0812">Transmembrane</keyword>
<proteinExistence type="predicted"/>
<dbReference type="RefSeq" id="WP_171608800.1">
    <property type="nucleotide sequence ID" value="NZ_WHPF01000011.1"/>
</dbReference>
<dbReference type="Proteomes" id="UP000598971">
    <property type="component" value="Unassembled WGS sequence"/>
</dbReference>
<feature type="transmembrane region" description="Helical" evidence="1">
    <location>
        <begin position="59"/>
        <end position="79"/>
    </location>
</feature>
<feature type="transmembrane region" description="Helical" evidence="1">
    <location>
        <begin position="99"/>
        <end position="120"/>
    </location>
</feature>
<reference evidence="2" key="1">
    <citation type="submission" date="2019-10" db="EMBL/GenBank/DDBJ databases">
        <title>Draft genome sequence of Panacibacter sp. KCS-6.</title>
        <authorList>
            <person name="Yim K.J."/>
        </authorList>
    </citation>
    <scope>NUCLEOTIDE SEQUENCE</scope>
    <source>
        <strain evidence="2">KCS-6</strain>
    </source>
</reference>
<protein>
    <submittedName>
        <fullName evidence="2">Carotenoid biosynthesis protein</fullName>
    </submittedName>
</protein>
<comment type="caution">
    <text evidence="2">The sequence shown here is derived from an EMBL/GenBank/DDBJ whole genome shotgun (WGS) entry which is preliminary data.</text>
</comment>
<evidence type="ECO:0000256" key="1">
    <source>
        <dbReference type="SAM" id="Phobius"/>
    </source>
</evidence>